<feature type="domain" description="HTH araC/xylS-type" evidence="5">
    <location>
        <begin position="148"/>
        <end position="246"/>
    </location>
</feature>
<organism evidence="6 7">
    <name type="scientific">Prosthecobacter algae</name>
    <dbReference type="NCBI Taxonomy" id="1144682"/>
    <lineage>
        <taxon>Bacteria</taxon>
        <taxon>Pseudomonadati</taxon>
        <taxon>Verrucomicrobiota</taxon>
        <taxon>Verrucomicrobiia</taxon>
        <taxon>Verrucomicrobiales</taxon>
        <taxon>Verrucomicrobiaceae</taxon>
        <taxon>Prosthecobacter</taxon>
    </lineage>
</organism>
<dbReference type="EMBL" id="BAABIA010000005">
    <property type="protein sequence ID" value="GAA5141856.1"/>
    <property type="molecule type" value="Genomic_DNA"/>
</dbReference>
<comment type="caution">
    <text evidence="6">The sequence shown here is derived from an EMBL/GenBank/DDBJ whole genome shotgun (WGS) entry which is preliminary data.</text>
</comment>
<dbReference type="PANTHER" id="PTHR46796:SF13">
    <property type="entry name" value="HTH-TYPE TRANSCRIPTIONAL ACTIVATOR RHAS"/>
    <property type="match status" value="1"/>
</dbReference>
<dbReference type="PANTHER" id="PTHR46796">
    <property type="entry name" value="HTH-TYPE TRANSCRIPTIONAL ACTIVATOR RHAS-RELATED"/>
    <property type="match status" value="1"/>
</dbReference>
<dbReference type="InterPro" id="IPR009057">
    <property type="entry name" value="Homeodomain-like_sf"/>
</dbReference>
<dbReference type="Gene3D" id="3.30.450.20">
    <property type="entry name" value="PAS domain"/>
    <property type="match status" value="1"/>
</dbReference>
<name>A0ABP9P6Z8_9BACT</name>
<evidence type="ECO:0000256" key="4">
    <source>
        <dbReference type="SAM" id="MobiDB-lite"/>
    </source>
</evidence>
<sequence length="257" mass="29633">MVDASLQIQASYLALAGGGSHFGQLFDELPGVSFFAKNRDFQFVAANRRFWRRFGFQSEEELIGKTDFDIFPLQLARNYRVDDEEILASGEAKRRIVEPFFNQQGLPDWFFTNKLPMRCPQGHIIGIMGIIENYAAAHAVKTPYFQLDRAVNHIREHFRESIAITDLAPLAGLSVRQFNRLFQQVFQSSPRDFLIKTRIQAACQELRRSDRDIREIALHAGFCDQSALTLHFRHHMGTTPSRYRKDHRQRGSNVADD</sequence>
<dbReference type="Gene3D" id="1.10.10.60">
    <property type="entry name" value="Homeodomain-like"/>
    <property type="match status" value="1"/>
</dbReference>
<keyword evidence="1" id="KW-0805">Transcription regulation</keyword>
<dbReference type="InterPro" id="IPR018062">
    <property type="entry name" value="HTH_AraC-typ_CS"/>
</dbReference>
<dbReference type="Pfam" id="PF12833">
    <property type="entry name" value="HTH_18"/>
    <property type="match status" value="1"/>
</dbReference>
<dbReference type="SMART" id="SM00342">
    <property type="entry name" value="HTH_ARAC"/>
    <property type="match status" value="1"/>
</dbReference>
<dbReference type="PROSITE" id="PS01124">
    <property type="entry name" value="HTH_ARAC_FAMILY_2"/>
    <property type="match status" value="1"/>
</dbReference>
<keyword evidence="7" id="KW-1185">Reference proteome</keyword>
<evidence type="ECO:0000313" key="6">
    <source>
        <dbReference type="EMBL" id="GAA5141856.1"/>
    </source>
</evidence>
<dbReference type="RefSeq" id="WP_345736880.1">
    <property type="nucleotide sequence ID" value="NZ_BAABIA010000005.1"/>
</dbReference>
<dbReference type="PROSITE" id="PS00041">
    <property type="entry name" value="HTH_ARAC_FAMILY_1"/>
    <property type="match status" value="1"/>
</dbReference>
<proteinExistence type="predicted"/>
<keyword evidence="3" id="KW-0804">Transcription</keyword>
<evidence type="ECO:0000256" key="3">
    <source>
        <dbReference type="ARBA" id="ARBA00023163"/>
    </source>
</evidence>
<dbReference type="InterPro" id="IPR013656">
    <property type="entry name" value="PAS_4"/>
</dbReference>
<evidence type="ECO:0000256" key="1">
    <source>
        <dbReference type="ARBA" id="ARBA00023015"/>
    </source>
</evidence>
<dbReference type="Proteomes" id="UP001499852">
    <property type="component" value="Unassembled WGS sequence"/>
</dbReference>
<dbReference type="SUPFAM" id="SSF46689">
    <property type="entry name" value="Homeodomain-like"/>
    <property type="match status" value="2"/>
</dbReference>
<dbReference type="InterPro" id="IPR035965">
    <property type="entry name" value="PAS-like_dom_sf"/>
</dbReference>
<dbReference type="SUPFAM" id="SSF55785">
    <property type="entry name" value="PYP-like sensor domain (PAS domain)"/>
    <property type="match status" value="1"/>
</dbReference>
<reference evidence="7" key="1">
    <citation type="journal article" date="2019" name="Int. J. Syst. Evol. Microbiol.">
        <title>The Global Catalogue of Microorganisms (GCM) 10K type strain sequencing project: providing services to taxonomists for standard genome sequencing and annotation.</title>
        <authorList>
            <consortium name="The Broad Institute Genomics Platform"/>
            <consortium name="The Broad Institute Genome Sequencing Center for Infectious Disease"/>
            <person name="Wu L."/>
            <person name="Ma J."/>
        </authorList>
    </citation>
    <scope>NUCLEOTIDE SEQUENCE [LARGE SCALE GENOMIC DNA]</scope>
    <source>
        <strain evidence="7">JCM 18053</strain>
    </source>
</reference>
<accession>A0ABP9P6Z8</accession>
<evidence type="ECO:0000256" key="2">
    <source>
        <dbReference type="ARBA" id="ARBA00023125"/>
    </source>
</evidence>
<feature type="compositionally biased region" description="Basic residues" evidence="4">
    <location>
        <begin position="238"/>
        <end position="250"/>
    </location>
</feature>
<evidence type="ECO:0000313" key="7">
    <source>
        <dbReference type="Proteomes" id="UP001499852"/>
    </source>
</evidence>
<dbReference type="InterPro" id="IPR050204">
    <property type="entry name" value="AraC_XylS_family_regulators"/>
</dbReference>
<gene>
    <name evidence="6" type="ORF">GCM10023213_26790</name>
</gene>
<protein>
    <submittedName>
        <fullName evidence="6">AraC family transcriptional regulator</fullName>
    </submittedName>
</protein>
<keyword evidence="2" id="KW-0238">DNA-binding</keyword>
<feature type="region of interest" description="Disordered" evidence="4">
    <location>
        <begin position="238"/>
        <end position="257"/>
    </location>
</feature>
<dbReference type="InterPro" id="IPR018060">
    <property type="entry name" value="HTH_AraC"/>
</dbReference>
<evidence type="ECO:0000259" key="5">
    <source>
        <dbReference type="PROSITE" id="PS01124"/>
    </source>
</evidence>
<dbReference type="Pfam" id="PF08448">
    <property type="entry name" value="PAS_4"/>
    <property type="match status" value="1"/>
</dbReference>